<protein>
    <submittedName>
        <fullName evidence="6">AraC family transcriptional regulator</fullName>
    </submittedName>
</protein>
<dbReference type="GO" id="GO:0043565">
    <property type="term" value="F:sequence-specific DNA binding"/>
    <property type="evidence" value="ECO:0007669"/>
    <property type="project" value="InterPro"/>
</dbReference>
<dbReference type="EMBL" id="CP121195">
    <property type="protein sequence ID" value="XBH13831.1"/>
    <property type="molecule type" value="Genomic_DNA"/>
</dbReference>
<dbReference type="EMBL" id="CP121194">
    <property type="protein sequence ID" value="XBH10394.1"/>
    <property type="molecule type" value="Genomic_DNA"/>
</dbReference>
<organism evidence="6">
    <name type="scientific">Edaphobacter paludis</name>
    <dbReference type="NCBI Taxonomy" id="3035702"/>
    <lineage>
        <taxon>Bacteria</taxon>
        <taxon>Pseudomonadati</taxon>
        <taxon>Acidobacteriota</taxon>
        <taxon>Terriglobia</taxon>
        <taxon>Terriglobales</taxon>
        <taxon>Acidobacteriaceae</taxon>
        <taxon>Edaphobacter</taxon>
    </lineage>
</organism>
<dbReference type="SUPFAM" id="SSF46689">
    <property type="entry name" value="Homeodomain-like"/>
    <property type="match status" value="2"/>
</dbReference>
<accession>A0AAU7DAL7</accession>
<dbReference type="AlphaFoldDB" id="A0AAU7CYC2"/>
<dbReference type="PROSITE" id="PS00041">
    <property type="entry name" value="HTH_ARAC_FAMILY_1"/>
    <property type="match status" value="1"/>
</dbReference>
<dbReference type="InterPro" id="IPR018062">
    <property type="entry name" value="HTH_AraC-typ_CS"/>
</dbReference>
<dbReference type="PANTHER" id="PTHR46796">
    <property type="entry name" value="HTH-TYPE TRANSCRIPTIONAL ACTIVATOR RHAS-RELATED"/>
    <property type="match status" value="1"/>
</dbReference>
<dbReference type="InterPro" id="IPR050204">
    <property type="entry name" value="AraC_XylS_family_regulators"/>
</dbReference>
<keyword evidence="3" id="KW-0010">Activator</keyword>
<reference evidence="6" key="1">
    <citation type="submission" date="2023-03" db="EMBL/GenBank/DDBJ databases">
        <title>Edaphobacter sp.</title>
        <authorList>
            <person name="Huber K.J."/>
            <person name="Papendorf J."/>
            <person name="Pilke C."/>
            <person name="Bunk B."/>
            <person name="Sproeer C."/>
            <person name="Pester M."/>
        </authorList>
    </citation>
    <scope>NUCLEOTIDE SEQUENCE</scope>
    <source>
        <strain evidence="6">DSM 109919</strain>
        <strain evidence="7">DSM 109920</strain>
    </source>
</reference>
<accession>A0AAU7CYC2</accession>
<evidence type="ECO:0000256" key="3">
    <source>
        <dbReference type="ARBA" id="ARBA00023159"/>
    </source>
</evidence>
<keyword evidence="4" id="KW-0804">Transcription</keyword>
<dbReference type="GO" id="GO:0003700">
    <property type="term" value="F:DNA-binding transcription factor activity"/>
    <property type="evidence" value="ECO:0007669"/>
    <property type="project" value="InterPro"/>
</dbReference>
<dbReference type="PROSITE" id="PS01124">
    <property type="entry name" value="HTH_ARAC_FAMILY_2"/>
    <property type="match status" value="1"/>
</dbReference>
<evidence type="ECO:0000313" key="6">
    <source>
        <dbReference type="EMBL" id="XBH10394.1"/>
    </source>
</evidence>
<name>A0AAU7CYC2_9BACT</name>
<evidence type="ECO:0000256" key="1">
    <source>
        <dbReference type="ARBA" id="ARBA00023015"/>
    </source>
</evidence>
<feature type="domain" description="HTH araC/xylS-type" evidence="5">
    <location>
        <begin position="155"/>
        <end position="252"/>
    </location>
</feature>
<dbReference type="PRINTS" id="PR00032">
    <property type="entry name" value="HTHARAC"/>
</dbReference>
<dbReference type="InterPro" id="IPR018060">
    <property type="entry name" value="HTH_AraC"/>
</dbReference>
<keyword evidence="2" id="KW-0238">DNA-binding</keyword>
<dbReference type="InterPro" id="IPR009057">
    <property type="entry name" value="Homeodomain-like_sf"/>
</dbReference>
<gene>
    <name evidence="6" type="ORF">P4G45_01345</name>
    <name evidence="7" type="ORF">P8936_01355</name>
</gene>
<keyword evidence="1" id="KW-0805">Transcription regulation</keyword>
<dbReference type="SMART" id="SM00342">
    <property type="entry name" value="HTH_ARAC"/>
    <property type="match status" value="1"/>
</dbReference>
<dbReference type="Pfam" id="PF12833">
    <property type="entry name" value="HTH_18"/>
    <property type="match status" value="1"/>
</dbReference>
<evidence type="ECO:0000313" key="7">
    <source>
        <dbReference type="EMBL" id="XBH13831.1"/>
    </source>
</evidence>
<evidence type="ECO:0000256" key="2">
    <source>
        <dbReference type="ARBA" id="ARBA00023125"/>
    </source>
</evidence>
<dbReference type="InterPro" id="IPR037923">
    <property type="entry name" value="HTH-like"/>
</dbReference>
<dbReference type="InterPro" id="IPR020449">
    <property type="entry name" value="Tscrpt_reg_AraC-type_HTH"/>
</dbReference>
<evidence type="ECO:0000259" key="5">
    <source>
        <dbReference type="PROSITE" id="PS01124"/>
    </source>
</evidence>
<dbReference type="PANTHER" id="PTHR46796:SF2">
    <property type="entry name" value="TRANSCRIPTIONAL REGULATORY PROTEIN"/>
    <property type="match status" value="1"/>
</dbReference>
<dbReference type="InterPro" id="IPR003313">
    <property type="entry name" value="AraC-bd"/>
</dbReference>
<dbReference type="Gene3D" id="1.10.10.60">
    <property type="entry name" value="Homeodomain-like"/>
    <property type="match status" value="2"/>
</dbReference>
<evidence type="ECO:0000256" key="4">
    <source>
        <dbReference type="ARBA" id="ARBA00023163"/>
    </source>
</evidence>
<dbReference type="SUPFAM" id="SSF51215">
    <property type="entry name" value="Regulatory protein AraC"/>
    <property type="match status" value="1"/>
</dbReference>
<dbReference type="Pfam" id="PF02311">
    <property type="entry name" value="AraC_binding"/>
    <property type="match status" value="1"/>
</dbReference>
<sequence length="260" mass="29683">MELFHGTYKTYEFARHFHSVPAIGIVERGSMASYCRKEDHVLPTGTVLLLNAGEVHAPRPTSPDAWGFRVFYFEDSFFDKQSKAFSRDAFHFSKPFVQDASLSEWLLRLHRKFETNSSSLEVESSSLEIFARLLERHTSNVQRPQTSAFEKAKIKRVRDYMDANYGCDISLDDLAKIAQLSPYHLLRSFRSAVGLPPHAYLNQIRIEAGRHLLQLGHSIAEVATATGFVDQSHFTRHFKRIMGVTPGQYLPHSSEHLRTA</sequence>
<dbReference type="RefSeq" id="WP_348267901.1">
    <property type="nucleotide sequence ID" value="NZ_CP121194.1"/>
</dbReference>
<proteinExistence type="predicted"/>
<dbReference type="KEGG" id="epl:P4G45_01345"/>